<dbReference type="PANTHER" id="PTHR11439:SF467">
    <property type="entry name" value="INTEGRASE CATALYTIC DOMAIN-CONTAINING PROTEIN"/>
    <property type="match status" value="1"/>
</dbReference>
<proteinExistence type="predicted"/>
<evidence type="ECO:0000313" key="2">
    <source>
        <dbReference type="EMBL" id="KAB2634249.1"/>
    </source>
</evidence>
<evidence type="ECO:0008006" key="4">
    <source>
        <dbReference type="Google" id="ProtNLM"/>
    </source>
</evidence>
<reference evidence="2 3" key="1">
    <citation type="submission" date="2019-09" db="EMBL/GenBank/DDBJ databases">
        <authorList>
            <person name="Ou C."/>
        </authorList>
    </citation>
    <scope>NUCLEOTIDE SEQUENCE [LARGE SCALE GENOMIC DNA]</scope>
    <source>
        <strain evidence="2">S2</strain>
        <tissue evidence="2">Leaf</tissue>
    </source>
</reference>
<keyword evidence="3" id="KW-1185">Reference proteome</keyword>
<sequence length="395" mass="45920">MKLAILMNLLTNLAWSTINVTFIIVIVMQFWTMTKTGDSTSGDDVEETYGTSGTKTAVQERHAVLDEKRKNGKDSMLMHAPQLGYVWESNRSMYKEGTKMIGHLEEFNKLLAKLANLEEIIKDEDKALILMNSLPESDKHFMTTWVYVVMVTDEVQSDKSDLSWIYMMKRKDKVLDIYLEWKNMVENKTGKKIKILRSNNGGEYTSNLFFKVYAKNDGVDDQTLVRFKARLQYIEKLLQKYGVTKDNKSVGTPLGAHFKLNSQQCRKTDEEKMKMNDIPYANLVRGIMYAMVCTRPNIVYASGIVSRFMHNIRREHRNVAKWILRLRQEKIDDWVHHARTKHIDVRYHFVREVVVEGEICLKKVAIEDNLDDMLTKVVNAAKFENCLDLVQLKQV</sequence>
<dbReference type="AlphaFoldDB" id="A0A5N5I331"/>
<feature type="transmembrane region" description="Helical" evidence="1">
    <location>
        <begin position="12"/>
        <end position="31"/>
    </location>
</feature>
<evidence type="ECO:0000256" key="1">
    <source>
        <dbReference type="SAM" id="Phobius"/>
    </source>
</evidence>
<dbReference type="Pfam" id="PF14223">
    <property type="entry name" value="Retrotran_gag_2"/>
    <property type="match status" value="1"/>
</dbReference>
<organism evidence="2 3">
    <name type="scientific">Pyrus ussuriensis x Pyrus communis</name>
    <dbReference type="NCBI Taxonomy" id="2448454"/>
    <lineage>
        <taxon>Eukaryota</taxon>
        <taxon>Viridiplantae</taxon>
        <taxon>Streptophyta</taxon>
        <taxon>Embryophyta</taxon>
        <taxon>Tracheophyta</taxon>
        <taxon>Spermatophyta</taxon>
        <taxon>Magnoliopsida</taxon>
        <taxon>eudicotyledons</taxon>
        <taxon>Gunneridae</taxon>
        <taxon>Pentapetalae</taxon>
        <taxon>rosids</taxon>
        <taxon>fabids</taxon>
        <taxon>Rosales</taxon>
        <taxon>Rosaceae</taxon>
        <taxon>Amygdaloideae</taxon>
        <taxon>Maleae</taxon>
        <taxon>Pyrus</taxon>
    </lineage>
</organism>
<keyword evidence="1" id="KW-0472">Membrane</keyword>
<dbReference type="Proteomes" id="UP000327157">
    <property type="component" value="Unassembled WGS sequence"/>
</dbReference>
<name>A0A5N5I331_9ROSA</name>
<dbReference type="PANTHER" id="PTHR11439">
    <property type="entry name" value="GAG-POL-RELATED RETROTRANSPOSON"/>
    <property type="match status" value="1"/>
</dbReference>
<dbReference type="SUPFAM" id="SSF53098">
    <property type="entry name" value="Ribonuclease H-like"/>
    <property type="match status" value="1"/>
</dbReference>
<comment type="caution">
    <text evidence="2">The sequence shown here is derived from an EMBL/GenBank/DDBJ whole genome shotgun (WGS) entry which is preliminary data.</text>
</comment>
<accession>A0A5N5I331</accession>
<dbReference type="InterPro" id="IPR012337">
    <property type="entry name" value="RNaseH-like_sf"/>
</dbReference>
<gene>
    <name evidence="2" type="ORF">D8674_042770</name>
</gene>
<dbReference type="CDD" id="cd09272">
    <property type="entry name" value="RNase_HI_RT_Ty1"/>
    <property type="match status" value="1"/>
</dbReference>
<reference evidence="2 3" key="2">
    <citation type="submission" date="2019-11" db="EMBL/GenBank/DDBJ databases">
        <title>A de novo genome assembly of a pear dwarfing rootstock.</title>
        <authorList>
            <person name="Wang F."/>
            <person name="Wang J."/>
            <person name="Li S."/>
            <person name="Zhang Y."/>
            <person name="Fang M."/>
            <person name="Ma L."/>
            <person name="Zhao Y."/>
            <person name="Jiang S."/>
        </authorList>
    </citation>
    <scope>NUCLEOTIDE SEQUENCE [LARGE SCALE GENOMIC DNA]</scope>
    <source>
        <strain evidence="2">S2</strain>
        <tissue evidence="2">Leaf</tissue>
    </source>
</reference>
<keyword evidence="1" id="KW-1133">Transmembrane helix</keyword>
<keyword evidence="1" id="KW-0812">Transmembrane</keyword>
<dbReference type="EMBL" id="SMOL01000081">
    <property type="protein sequence ID" value="KAB2634249.1"/>
    <property type="molecule type" value="Genomic_DNA"/>
</dbReference>
<protein>
    <recommendedName>
        <fullName evidence="4">Integrase catalytic domain-containing protein</fullName>
    </recommendedName>
</protein>
<evidence type="ECO:0000313" key="3">
    <source>
        <dbReference type="Proteomes" id="UP000327157"/>
    </source>
</evidence>
<dbReference type="OrthoDB" id="418757at2759"/>